<dbReference type="InterPro" id="IPR015881">
    <property type="entry name" value="ARHD_Rieske_2Fe_2S"/>
</dbReference>
<dbReference type="Pfam" id="PF00355">
    <property type="entry name" value="Rieske"/>
    <property type="match status" value="1"/>
</dbReference>
<proteinExistence type="predicted"/>
<dbReference type="Proteomes" id="UP000198992">
    <property type="component" value="Unassembled WGS sequence"/>
</dbReference>
<sequence>MVTRPDYATTRFGAYFNREVPGEDAELTHVGRGTPGGEYLRRFWQPICFSDELHDLPHRIKILGEELVAFRNRSGAVGLLELHCAHRGTSLEFGQIEAQGIRCCYHGWLFGVDGAILETPGEPATSTLKDHLCQGAYPTLEYQGIVFAYLGPPDRQPPFPLYDSFIRPGYRIIPGRKYFFPCNWLQQMENAVDPAHVAFLHTIGTAHFTDEFRVLPELEFRETPLGVVSVASRRVGQNIWVRMSGECIMPNLQAIAPVWEDGSQEHGFSGPAISRWIVPVDDTNAMLIEFRHVCENEGATPAWLADRDVMLPGQLPPDSYEASQRQPSDYDAQVSQRPIAIHALEHLGATDRGITMFRSQARRGIRAVQAGQDPIGVCRDAGAVIPTYCNNIVVHVPPEANSETDRQLIRETGRRLADACLENPPLVAELAATADSGAGKVLETSEEV</sequence>
<dbReference type="OrthoDB" id="9800776at2"/>
<dbReference type="PROSITE" id="PS51296">
    <property type="entry name" value="RIESKE"/>
    <property type="match status" value="1"/>
</dbReference>
<dbReference type="PROSITE" id="PS00570">
    <property type="entry name" value="RING_HYDROXYL_ALPHA"/>
    <property type="match status" value="1"/>
</dbReference>
<name>A0A1H4X0V3_9BRAD</name>
<reference evidence="7 8" key="1">
    <citation type="submission" date="2016-10" db="EMBL/GenBank/DDBJ databases">
        <authorList>
            <person name="de Groot N.N."/>
        </authorList>
    </citation>
    <scope>NUCLEOTIDE SEQUENCE [LARGE SCALE GENOMIC DNA]</scope>
    <source>
        <strain evidence="7 8">MT12</strain>
    </source>
</reference>
<evidence type="ECO:0000256" key="4">
    <source>
        <dbReference type="ARBA" id="ARBA00023004"/>
    </source>
</evidence>
<dbReference type="GO" id="GO:0051537">
    <property type="term" value="F:2 iron, 2 sulfur cluster binding"/>
    <property type="evidence" value="ECO:0007669"/>
    <property type="project" value="UniProtKB-KW"/>
</dbReference>
<dbReference type="EMBL" id="FNTH01000001">
    <property type="protein sequence ID" value="SEC99155.1"/>
    <property type="molecule type" value="Genomic_DNA"/>
</dbReference>
<feature type="domain" description="Rieske" evidence="6">
    <location>
        <begin position="44"/>
        <end position="148"/>
    </location>
</feature>
<dbReference type="GO" id="GO:0016491">
    <property type="term" value="F:oxidoreductase activity"/>
    <property type="evidence" value="ECO:0007669"/>
    <property type="project" value="UniProtKB-KW"/>
</dbReference>
<dbReference type="CDD" id="cd03479">
    <property type="entry name" value="Rieske_RO_Alpha_PhDO_like"/>
    <property type="match status" value="1"/>
</dbReference>
<dbReference type="Gene3D" id="2.102.10.10">
    <property type="entry name" value="Rieske [2Fe-2S] iron-sulphur domain"/>
    <property type="match status" value="1"/>
</dbReference>
<evidence type="ECO:0000259" key="6">
    <source>
        <dbReference type="PROSITE" id="PS51296"/>
    </source>
</evidence>
<keyword evidence="5" id="KW-0411">Iron-sulfur</keyword>
<dbReference type="SUPFAM" id="SSF55961">
    <property type="entry name" value="Bet v1-like"/>
    <property type="match status" value="1"/>
</dbReference>
<keyword evidence="4" id="KW-0408">Iron</keyword>
<keyword evidence="2" id="KW-0479">Metal-binding</keyword>
<evidence type="ECO:0000313" key="8">
    <source>
        <dbReference type="Proteomes" id="UP000198992"/>
    </source>
</evidence>
<dbReference type="RefSeq" id="WP_092116950.1">
    <property type="nucleotide sequence ID" value="NZ_FNTH01000001.1"/>
</dbReference>
<dbReference type="SUPFAM" id="SSF50022">
    <property type="entry name" value="ISP domain"/>
    <property type="match status" value="1"/>
</dbReference>
<dbReference type="GO" id="GO:0005506">
    <property type="term" value="F:iron ion binding"/>
    <property type="evidence" value="ECO:0007669"/>
    <property type="project" value="InterPro"/>
</dbReference>
<dbReference type="AlphaFoldDB" id="A0A1H4X0V3"/>
<dbReference type="InterPro" id="IPR050584">
    <property type="entry name" value="Cholesterol_7-desaturase"/>
</dbReference>
<organism evidence="7 8">
    <name type="scientific">Bradyrhizobium erythrophlei</name>
    <dbReference type="NCBI Taxonomy" id="1437360"/>
    <lineage>
        <taxon>Bacteria</taxon>
        <taxon>Pseudomonadati</taxon>
        <taxon>Pseudomonadota</taxon>
        <taxon>Alphaproteobacteria</taxon>
        <taxon>Hyphomicrobiales</taxon>
        <taxon>Nitrobacteraceae</taxon>
        <taxon>Bradyrhizobium</taxon>
    </lineage>
</organism>
<dbReference type="CDD" id="cd08878">
    <property type="entry name" value="RHO_alpha_C_DMO-like"/>
    <property type="match status" value="1"/>
</dbReference>
<evidence type="ECO:0000256" key="3">
    <source>
        <dbReference type="ARBA" id="ARBA00023002"/>
    </source>
</evidence>
<keyword evidence="1" id="KW-0001">2Fe-2S</keyword>
<dbReference type="InterPro" id="IPR036922">
    <property type="entry name" value="Rieske_2Fe-2S_sf"/>
</dbReference>
<gene>
    <name evidence="7" type="ORF">SAMN05444164_3327</name>
</gene>
<keyword evidence="3" id="KW-0560">Oxidoreductase</keyword>
<dbReference type="InterPro" id="IPR017941">
    <property type="entry name" value="Rieske_2Fe-2S"/>
</dbReference>
<accession>A0A1H4X0V3</accession>
<evidence type="ECO:0000256" key="5">
    <source>
        <dbReference type="ARBA" id="ARBA00023014"/>
    </source>
</evidence>
<evidence type="ECO:0000256" key="2">
    <source>
        <dbReference type="ARBA" id="ARBA00022723"/>
    </source>
</evidence>
<protein>
    <submittedName>
        <fullName evidence="7">Rieske [2Fe-2S] domain-containing protein</fullName>
    </submittedName>
</protein>
<evidence type="ECO:0000256" key="1">
    <source>
        <dbReference type="ARBA" id="ARBA00022714"/>
    </source>
</evidence>
<evidence type="ECO:0000313" key="7">
    <source>
        <dbReference type="EMBL" id="SEC99155.1"/>
    </source>
</evidence>
<dbReference type="PANTHER" id="PTHR21266">
    <property type="entry name" value="IRON-SULFUR DOMAIN CONTAINING PROTEIN"/>
    <property type="match status" value="1"/>
</dbReference>
<dbReference type="PANTHER" id="PTHR21266:SF59">
    <property type="entry name" value="BLR4922 PROTEIN"/>
    <property type="match status" value="1"/>
</dbReference>